<feature type="transmembrane region" description="Helical" evidence="9">
    <location>
        <begin position="142"/>
        <end position="164"/>
    </location>
</feature>
<evidence type="ECO:0000313" key="11">
    <source>
        <dbReference type="EMBL" id="KDA02668.1"/>
    </source>
</evidence>
<evidence type="ECO:0000256" key="7">
    <source>
        <dbReference type="ARBA" id="ARBA00038075"/>
    </source>
</evidence>
<dbReference type="eggNOG" id="COG2814">
    <property type="taxonomic scope" value="Bacteria"/>
</dbReference>
<keyword evidence="6 9" id="KW-0472">Membrane</keyword>
<feature type="transmembrane region" description="Helical" evidence="9">
    <location>
        <begin position="218"/>
        <end position="243"/>
    </location>
</feature>
<dbReference type="EMBL" id="ARYL01000012">
    <property type="protein sequence ID" value="KDA02668.1"/>
    <property type="molecule type" value="Genomic_DNA"/>
</dbReference>
<evidence type="ECO:0000256" key="3">
    <source>
        <dbReference type="ARBA" id="ARBA00022475"/>
    </source>
</evidence>
<dbReference type="SUPFAM" id="SSF103473">
    <property type="entry name" value="MFS general substrate transporter"/>
    <property type="match status" value="1"/>
</dbReference>
<gene>
    <name evidence="11" type="ORF">HOC_09484</name>
</gene>
<feature type="transmembrane region" description="Helical" evidence="9">
    <location>
        <begin position="21"/>
        <end position="39"/>
    </location>
</feature>
<dbReference type="CDD" id="cd06173">
    <property type="entry name" value="MFS_MefA_like"/>
    <property type="match status" value="1"/>
</dbReference>
<dbReference type="PROSITE" id="PS50850">
    <property type="entry name" value="MFS"/>
    <property type="match status" value="1"/>
</dbReference>
<dbReference type="InterPro" id="IPR020846">
    <property type="entry name" value="MFS_dom"/>
</dbReference>
<dbReference type="Proteomes" id="UP000024942">
    <property type="component" value="Unassembled WGS sequence"/>
</dbReference>
<dbReference type="InterPro" id="IPR011701">
    <property type="entry name" value="MFS"/>
</dbReference>
<keyword evidence="3" id="KW-1003">Cell membrane</keyword>
<evidence type="ECO:0000259" key="10">
    <source>
        <dbReference type="PROSITE" id="PS50850"/>
    </source>
</evidence>
<evidence type="ECO:0000256" key="8">
    <source>
        <dbReference type="ARBA" id="ARBA00040914"/>
    </source>
</evidence>
<evidence type="ECO:0000256" key="2">
    <source>
        <dbReference type="ARBA" id="ARBA00022448"/>
    </source>
</evidence>
<dbReference type="GO" id="GO:0022857">
    <property type="term" value="F:transmembrane transporter activity"/>
    <property type="evidence" value="ECO:0007669"/>
    <property type="project" value="InterPro"/>
</dbReference>
<reference evidence="11 12" key="1">
    <citation type="journal article" date="2014" name="Antonie Van Leeuwenhoek">
        <title>Hyphomonas beringensis sp. nov. and Hyphomonas chukchiensis sp. nov., isolated from surface seawater of the Bering Sea and Chukchi Sea.</title>
        <authorList>
            <person name="Li C."/>
            <person name="Lai Q."/>
            <person name="Li G."/>
            <person name="Dong C."/>
            <person name="Wang J."/>
            <person name="Liao Y."/>
            <person name="Shao Z."/>
        </authorList>
    </citation>
    <scope>NUCLEOTIDE SEQUENCE [LARGE SCALE GENOMIC DNA]</scope>
    <source>
        <strain evidence="11 12">SCH89</strain>
    </source>
</reference>
<feature type="transmembrane region" description="Helical" evidence="9">
    <location>
        <begin position="284"/>
        <end position="301"/>
    </location>
</feature>
<evidence type="ECO:0000313" key="12">
    <source>
        <dbReference type="Proteomes" id="UP000024942"/>
    </source>
</evidence>
<evidence type="ECO:0000256" key="6">
    <source>
        <dbReference type="ARBA" id="ARBA00023136"/>
    </source>
</evidence>
<evidence type="ECO:0000256" key="5">
    <source>
        <dbReference type="ARBA" id="ARBA00022989"/>
    </source>
</evidence>
<dbReference type="PANTHER" id="PTHR23513">
    <property type="entry name" value="INTEGRAL MEMBRANE EFFLUX PROTEIN-RELATED"/>
    <property type="match status" value="1"/>
</dbReference>
<dbReference type="InterPro" id="IPR036259">
    <property type="entry name" value="MFS_trans_sf"/>
</dbReference>
<keyword evidence="2" id="KW-0813">Transport</keyword>
<feature type="transmembrane region" description="Helical" evidence="9">
    <location>
        <begin position="77"/>
        <end position="98"/>
    </location>
</feature>
<dbReference type="PANTHER" id="PTHR23513:SF9">
    <property type="entry name" value="ENTEROBACTIN EXPORTER ENTS"/>
    <property type="match status" value="1"/>
</dbReference>
<keyword evidence="12" id="KW-1185">Reference proteome</keyword>
<feature type="transmembrane region" description="Helical" evidence="9">
    <location>
        <begin position="45"/>
        <end position="65"/>
    </location>
</feature>
<dbReference type="PATRIC" id="fig|1280953.3.peg.1914"/>
<feature type="transmembrane region" description="Helical" evidence="9">
    <location>
        <begin position="255"/>
        <end position="277"/>
    </location>
</feature>
<dbReference type="GO" id="GO:0005886">
    <property type="term" value="C:plasma membrane"/>
    <property type="evidence" value="ECO:0007669"/>
    <property type="project" value="UniProtKB-SubCell"/>
</dbReference>
<evidence type="ECO:0000256" key="1">
    <source>
        <dbReference type="ARBA" id="ARBA00004651"/>
    </source>
</evidence>
<protein>
    <recommendedName>
        <fullName evidence="8">Multidrug efflux pump Tap</fullName>
    </recommendedName>
</protein>
<feature type="transmembrane region" description="Helical" evidence="9">
    <location>
        <begin position="170"/>
        <end position="189"/>
    </location>
</feature>
<dbReference type="Pfam" id="PF07690">
    <property type="entry name" value="MFS_1"/>
    <property type="match status" value="1"/>
</dbReference>
<proteinExistence type="inferred from homology"/>
<dbReference type="Gene3D" id="1.20.1250.20">
    <property type="entry name" value="MFS general substrate transporter like domains"/>
    <property type="match status" value="1"/>
</dbReference>
<keyword evidence="5 9" id="KW-1133">Transmembrane helix</keyword>
<keyword evidence="4 9" id="KW-0812">Transmembrane</keyword>
<feature type="transmembrane region" description="Helical" evidence="9">
    <location>
        <begin position="368"/>
        <end position="391"/>
    </location>
</feature>
<comment type="subcellular location">
    <subcellularLocation>
        <location evidence="1">Cell membrane</location>
        <topology evidence="1">Multi-pass membrane protein</topology>
    </subcellularLocation>
</comment>
<organism evidence="11 12">
    <name type="scientific">Hyphomonas oceanitis SCH89</name>
    <dbReference type="NCBI Taxonomy" id="1280953"/>
    <lineage>
        <taxon>Bacteria</taxon>
        <taxon>Pseudomonadati</taxon>
        <taxon>Pseudomonadota</taxon>
        <taxon>Alphaproteobacteria</taxon>
        <taxon>Hyphomonadales</taxon>
        <taxon>Hyphomonadaceae</taxon>
        <taxon>Hyphomonas</taxon>
    </lineage>
</organism>
<name>A0A059G855_9PROT</name>
<dbReference type="RefSeq" id="WP_035537888.1">
    <property type="nucleotide sequence ID" value="NZ_ARYL01000012.1"/>
</dbReference>
<comment type="similarity">
    <text evidence="7">Belongs to the major facilitator superfamily. Drug:H(+) antiporter-3 (DHA3) (TC 2.A.1.21) family.</text>
</comment>
<feature type="domain" description="Major facilitator superfamily (MFS) profile" evidence="10">
    <location>
        <begin position="12"/>
        <end position="395"/>
    </location>
</feature>
<comment type="caution">
    <text evidence="11">The sequence shown here is derived from an EMBL/GenBank/DDBJ whole genome shotgun (WGS) entry which is preliminary data.</text>
</comment>
<feature type="transmembrane region" description="Helical" evidence="9">
    <location>
        <begin position="104"/>
        <end position="121"/>
    </location>
</feature>
<dbReference type="OrthoDB" id="9809918at2"/>
<dbReference type="AlphaFoldDB" id="A0A059G855"/>
<evidence type="ECO:0000256" key="4">
    <source>
        <dbReference type="ARBA" id="ARBA00022692"/>
    </source>
</evidence>
<accession>A0A059G855</accession>
<sequence length="408" mass="43368">MADRFAAFRHSSYSRYFTSRFMTAFAAQIVSVSVAWQIYDETQNAIYLGWIGLVQFLPALLLVFVTGLASDTFGRRLVMGLAILVEMSCTAGILFLAATNQFHPVWVLAILTAFGVARAFLSPASASLAVNVVPREDFANAVGWNASAWQMASIVGPVVGSLLYGVSHVLSYSTATVMFAIAAVLIFSIPKPPQRVSTEPKTLSVVLGGFTYVWKQKVVLGAISLDLFAVLLGGAVALMPVYARDILQVGETGLGLMRAAPGIGALIVTAVITAFPIREHAGKILFVCVALFGLSTVVFGYSTVAWLSILALVCVGAFDMVSVYIREILLQLWTPDQVRGRVNAVNSIFLGASNELGEARAGFMAAKWGAVFTVVAGGYAAVGIAAAWSVLFPGIRKASNLHEGNPDA</sequence>
<dbReference type="STRING" id="1280953.HOC_09484"/>
<evidence type="ECO:0000256" key="9">
    <source>
        <dbReference type="SAM" id="Phobius"/>
    </source>
</evidence>